<evidence type="ECO:0000256" key="1">
    <source>
        <dbReference type="SAM" id="MobiDB-lite"/>
    </source>
</evidence>
<dbReference type="EMBL" id="KK198758">
    <property type="protein sequence ID" value="KCW67473.1"/>
    <property type="molecule type" value="Genomic_DNA"/>
</dbReference>
<organism evidence="2">
    <name type="scientific">Eucalyptus grandis</name>
    <name type="common">Flooded gum</name>
    <dbReference type="NCBI Taxonomy" id="71139"/>
    <lineage>
        <taxon>Eukaryota</taxon>
        <taxon>Viridiplantae</taxon>
        <taxon>Streptophyta</taxon>
        <taxon>Embryophyta</taxon>
        <taxon>Tracheophyta</taxon>
        <taxon>Spermatophyta</taxon>
        <taxon>Magnoliopsida</taxon>
        <taxon>eudicotyledons</taxon>
        <taxon>Gunneridae</taxon>
        <taxon>Pentapetalae</taxon>
        <taxon>rosids</taxon>
        <taxon>malvids</taxon>
        <taxon>Myrtales</taxon>
        <taxon>Myrtaceae</taxon>
        <taxon>Myrtoideae</taxon>
        <taxon>Eucalypteae</taxon>
        <taxon>Eucalyptus</taxon>
    </lineage>
</organism>
<dbReference type="GO" id="GO:0006950">
    <property type="term" value="P:response to stress"/>
    <property type="evidence" value="ECO:0000318"/>
    <property type="project" value="GO_Central"/>
</dbReference>
<dbReference type="GO" id="GO:0005776">
    <property type="term" value="C:autophagosome"/>
    <property type="evidence" value="ECO:0000318"/>
    <property type="project" value="GO_Central"/>
</dbReference>
<reference evidence="2" key="1">
    <citation type="submission" date="2013-07" db="EMBL/GenBank/DDBJ databases">
        <title>The genome of Eucalyptus grandis.</title>
        <authorList>
            <person name="Schmutz J."/>
            <person name="Hayes R."/>
            <person name="Myburg A."/>
            <person name="Tuskan G."/>
            <person name="Grattapaglia D."/>
            <person name="Rokhsar D.S."/>
        </authorList>
    </citation>
    <scope>NUCLEOTIDE SEQUENCE</scope>
    <source>
        <tissue evidence="2">Leaf extractions</tissue>
    </source>
</reference>
<feature type="compositionally biased region" description="Basic and acidic residues" evidence="1">
    <location>
        <begin position="307"/>
        <end position="316"/>
    </location>
</feature>
<feature type="region of interest" description="Disordered" evidence="1">
    <location>
        <begin position="298"/>
        <end position="325"/>
    </location>
</feature>
<feature type="compositionally biased region" description="Basic and acidic residues" evidence="1">
    <location>
        <begin position="200"/>
        <end position="213"/>
    </location>
</feature>
<gene>
    <name evidence="2" type="ORF">EUGRSUZ_F01214</name>
</gene>
<sequence>MDSSAKRQSWFGHFYQTLCQDGDGTMKQDFDHIEKQVEAYGEKMKRLYSNFFRDVQCPERDVTRVDPELDLEGDASASGSANLMKSVENEPGMSIPSQLQVACPIENYAGHELSEPDPFIFDPQLDPQRSMPVVESNDEHVQMITEQFQVTCHLEPFQEPIEPQTSNCSSQNSIGVPASSSDVGPSDEPTSLDSIKNRGHILDDPSQEPEKSEPQAANPYSQNLIEGLESSSDLGQLDNLTALDSVKNQLGHAFSDPSQEPTGSQTSDPSSPDLFEVPESSSELKFLDTTLAFDSVKNLPGHLCNDSSREKIEPRTRNPSSKNSVKVPESLDMVLLEEPTAFSAVKNQQIYITNSPRAPVSVHLLEGGQCISSLVRTDGALTEEKAAKFWKENARHGKSSTPEVYLISSVEKDLCEADFLSIHRPSDNNANTASLAPNKLSPADSVHAEVDLVPSDNFTVETVCSIGASNTITSSDMSSPVVSHEEEAKTMDLESLSNPVEVESYESEILPEVSFQRGSSCDDEVGIVRCVPRSSSFTPFALSGGSVENASGFSDTTSLTEAYQKEHIQCNESAEFHDLSFSSDKDEEAKLGESCVALDSRELYALSLRIQRTRSFKKKIMDTFAPRHRTVKEYEQLGIWYEDSQIESECNRRIEHTTPQPAISAFSDPQSSQEHQIDSDWELL</sequence>
<proteinExistence type="predicted"/>
<dbReference type="KEGG" id="egr:104448521"/>
<feature type="region of interest" description="Disordered" evidence="1">
    <location>
        <begin position="251"/>
        <end position="281"/>
    </location>
</feature>
<evidence type="ECO:0000313" key="2">
    <source>
        <dbReference type="EMBL" id="KCW67473.1"/>
    </source>
</evidence>
<dbReference type="PANTHER" id="PTHR34659">
    <property type="entry name" value="BNAA05G11610D PROTEIN"/>
    <property type="match status" value="1"/>
</dbReference>
<feature type="compositionally biased region" description="Polar residues" evidence="1">
    <location>
        <begin position="256"/>
        <end position="270"/>
    </location>
</feature>
<feature type="region of interest" description="Disordered" evidence="1">
    <location>
        <begin position="161"/>
        <end position="217"/>
    </location>
</feature>
<feature type="compositionally biased region" description="Polar residues" evidence="1">
    <location>
        <begin position="662"/>
        <end position="674"/>
    </location>
</feature>
<protein>
    <submittedName>
        <fullName evidence="2">Uncharacterized protein</fullName>
    </submittedName>
</protein>
<dbReference type="GO" id="GO:0061908">
    <property type="term" value="C:phagophore"/>
    <property type="evidence" value="ECO:0000318"/>
    <property type="project" value="GO_Central"/>
</dbReference>
<name>A0A059BN21_EUCGR</name>
<feature type="region of interest" description="Disordered" evidence="1">
    <location>
        <begin position="662"/>
        <end position="684"/>
    </location>
</feature>
<dbReference type="AlphaFoldDB" id="A0A059BN21"/>
<dbReference type="OrthoDB" id="1644512at2759"/>
<dbReference type="Gramene" id="KCW67473">
    <property type="protein sequence ID" value="KCW67473"/>
    <property type="gene ID" value="EUGRSUZ_F01214"/>
</dbReference>
<accession>A0A059BN21</accession>
<dbReference type="InterPro" id="IPR053273">
    <property type="entry name" value="CST_Regulator"/>
</dbReference>
<dbReference type="PANTHER" id="PTHR34659:SF1">
    <property type="entry name" value="PROTEIN EGT2"/>
    <property type="match status" value="1"/>
</dbReference>
<dbReference type="InParanoid" id="A0A059BN21"/>
<feature type="compositionally biased region" description="Polar residues" evidence="1">
    <location>
        <begin position="163"/>
        <end position="194"/>
    </location>
</feature>